<dbReference type="Gene3D" id="3.40.50.720">
    <property type="entry name" value="NAD(P)-binding Rossmann-like Domain"/>
    <property type="match status" value="1"/>
</dbReference>
<dbReference type="Pfam" id="PF03807">
    <property type="entry name" value="F420_oxidored"/>
    <property type="match status" value="1"/>
</dbReference>
<dbReference type="Gene3D" id="1.10.3730.10">
    <property type="entry name" value="ProC C-terminal domain-like"/>
    <property type="match status" value="1"/>
</dbReference>
<evidence type="ECO:0000259" key="4">
    <source>
        <dbReference type="Pfam" id="PF14748"/>
    </source>
</evidence>
<dbReference type="PANTHER" id="PTHR11645">
    <property type="entry name" value="PYRROLINE-5-CARBOXYLATE REDUCTASE"/>
    <property type="match status" value="1"/>
</dbReference>
<dbReference type="NCBIfam" id="NF005814">
    <property type="entry name" value="PRK07680.1"/>
    <property type="match status" value="1"/>
</dbReference>
<keyword evidence="2" id="KW-0521">NADP</keyword>
<comment type="caution">
    <text evidence="5">The sequence shown here is derived from an EMBL/GenBank/DDBJ whole genome shotgun (WGS) entry which is preliminary data.</text>
</comment>
<protein>
    <submittedName>
        <fullName evidence="5">Late competence protein ComER</fullName>
    </submittedName>
</protein>
<dbReference type="PROSITE" id="PS00521">
    <property type="entry name" value="P5CR"/>
    <property type="match status" value="1"/>
</dbReference>
<dbReference type="AlphaFoldDB" id="A0A372LI82"/>
<keyword evidence="6" id="KW-1185">Reference proteome</keyword>
<dbReference type="GO" id="GO:0004735">
    <property type="term" value="F:pyrroline-5-carboxylate reductase activity"/>
    <property type="evidence" value="ECO:0007669"/>
    <property type="project" value="InterPro"/>
</dbReference>
<sequence>MKVGVIGTGNMGTILIEALLEAGALAPSDLTITNRTLSKALALKDKHPGISVANSCQIAAKESEAIFICVKPMEFYKVISEIRPYIDKNQCVISITSPISVRQLESMLECSCARMIPSITNRALAGVSLLSFGERCSPEWVSALTDLAANISTPIKIENEITRVASDIVSCGPAFFSYLARAFIEGACKVTKIDEDTATLLTEKMLLGLGELLKKEIYTLPALQDKVCVKGGITGEGIKVLEAEVGEMFEHLFHATHGKFRHELEKIEEQYGTQY</sequence>
<dbReference type="InterPro" id="IPR029036">
    <property type="entry name" value="P5CR_dimer"/>
</dbReference>
<evidence type="ECO:0000313" key="6">
    <source>
        <dbReference type="Proteomes" id="UP000262939"/>
    </source>
</evidence>
<dbReference type="InterPro" id="IPR053790">
    <property type="entry name" value="P5CR-like_CS"/>
</dbReference>
<dbReference type="EMBL" id="QVTD01000003">
    <property type="protein sequence ID" value="RFU65779.1"/>
    <property type="molecule type" value="Genomic_DNA"/>
</dbReference>
<comment type="similarity">
    <text evidence="1">Belongs to the pyrroline-5-carboxylate reductase family.</text>
</comment>
<dbReference type="InterPro" id="IPR000304">
    <property type="entry name" value="Pyrroline-COOH_reductase"/>
</dbReference>
<accession>A0A372LI82</accession>
<feature type="domain" description="Pyrroline-5-carboxylate reductase dimerisation" evidence="4">
    <location>
        <begin position="163"/>
        <end position="259"/>
    </location>
</feature>
<dbReference type="GO" id="GO:0055129">
    <property type="term" value="P:L-proline biosynthetic process"/>
    <property type="evidence" value="ECO:0007669"/>
    <property type="project" value="TreeGrafter"/>
</dbReference>
<gene>
    <name evidence="5" type="ORF">D0466_07870</name>
</gene>
<dbReference type="RefSeq" id="WP_117321950.1">
    <property type="nucleotide sequence ID" value="NZ_QVTD01000003.1"/>
</dbReference>
<dbReference type="InterPro" id="IPR028939">
    <property type="entry name" value="P5C_Rdtase_cat_N"/>
</dbReference>
<dbReference type="Pfam" id="PF14748">
    <property type="entry name" value="P5CR_dimer"/>
    <property type="match status" value="1"/>
</dbReference>
<dbReference type="Proteomes" id="UP000262939">
    <property type="component" value="Unassembled WGS sequence"/>
</dbReference>
<proteinExistence type="inferred from homology"/>
<reference evidence="5 6" key="1">
    <citation type="submission" date="2018-08" db="EMBL/GenBank/DDBJ databases">
        <title>Bacillus chawlae sp. nov., Bacillus glennii sp. nov., and Bacillus saganii sp. nov. Isolated from the Vehicle Assembly Building at Kennedy Space Center where the Viking Spacecraft were Assembled.</title>
        <authorList>
            <person name="Seuylemezian A."/>
            <person name="Vaishampayan P."/>
        </authorList>
    </citation>
    <scope>NUCLEOTIDE SEQUENCE [LARGE SCALE GENOMIC DNA]</scope>
    <source>
        <strain evidence="5 6">V44-8</strain>
    </source>
</reference>
<feature type="binding site" evidence="2">
    <location>
        <begin position="6"/>
        <end position="11"/>
    </location>
    <ligand>
        <name>NADP(+)</name>
        <dbReference type="ChEBI" id="CHEBI:58349"/>
    </ligand>
</feature>
<dbReference type="OrthoDB" id="9805754at2"/>
<dbReference type="PIRSF" id="PIRSF000193">
    <property type="entry name" value="Pyrrol-5-carb_rd"/>
    <property type="match status" value="1"/>
</dbReference>
<dbReference type="SUPFAM" id="SSF51735">
    <property type="entry name" value="NAD(P)-binding Rossmann-fold domains"/>
    <property type="match status" value="1"/>
</dbReference>
<evidence type="ECO:0000313" key="5">
    <source>
        <dbReference type="EMBL" id="RFU65779.1"/>
    </source>
</evidence>
<evidence type="ECO:0000256" key="1">
    <source>
        <dbReference type="ARBA" id="ARBA00005525"/>
    </source>
</evidence>
<organism evidence="5 6">
    <name type="scientific">Peribacillus glennii</name>
    <dbReference type="NCBI Taxonomy" id="2303991"/>
    <lineage>
        <taxon>Bacteria</taxon>
        <taxon>Bacillati</taxon>
        <taxon>Bacillota</taxon>
        <taxon>Bacilli</taxon>
        <taxon>Bacillales</taxon>
        <taxon>Bacillaceae</taxon>
        <taxon>Peribacillus</taxon>
    </lineage>
</organism>
<dbReference type="PANTHER" id="PTHR11645:SF51">
    <property type="entry name" value="COME OPERON PROTEIN 4"/>
    <property type="match status" value="1"/>
</dbReference>
<evidence type="ECO:0000259" key="3">
    <source>
        <dbReference type="Pfam" id="PF03807"/>
    </source>
</evidence>
<dbReference type="InterPro" id="IPR036291">
    <property type="entry name" value="NAD(P)-bd_dom_sf"/>
</dbReference>
<feature type="domain" description="Pyrroline-5-carboxylate reductase catalytic N-terminal" evidence="3">
    <location>
        <begin position="2"/>
        <end position="97"/>
    </location>
</feature>
<evidence type="ECO:0000256" key="2">
    <source>
        <dbReference type="PIRSR" id="PIRSR000193-1"/>
    </source>
</evidence>
<dbReference type="SUPFAM" id="SSF48179">
    <property type="entry name" value="6-phosphogluconate dehydrogenase C-terminal domain-like"/>
    <property type="match status" value="1"/>
</dbReference>
<name>A0A372LI82_9BACI</name>
<dbReference type="InterPro" id="IPR008927">
    <property type="entry name" value="6-PGluconate_DH-like_C_sf"/>
</dbReference>